<evidence type="ECO:0000256" key="1">
    <source>
        <dbReference type="SAM" id="Coils"/>
    </source>
</evidence>
<feature type="region of interest" description="Disordered" evidence="2">
    <location>
        <begin position="129"/>
        <end position="187"/>
    </location>
</feature>
<feature type="coiled-coil region" evidence="1">
    <location>
        <begin position="75"/>
        <end position="121"/>
    </location>
</feature>
<organism evidence="3 4">
    <name type="scientific">Ramazzottius varieornatus</name>
    <name type="common">Water bear</name>
    <name type="synonym">Tardigrade</name>
    <dbReference type="NCBI Taxonomy" id="947166"/>
    <lineage>
        <taxon>Eukaryota</taxon>
        <taxon>Metazoa</taxon>
        <taxon>Ecdysozoa</taxon>
        <taxon>Tardigrada</taxon>
        <taxon>Eutardigrada</taxon>
        <taxon>Parachela</taxon>
        <taxon>Hypsibioidea</taxon>
        <taxon>Ramazzottiidae</taxon>
        <taxon>Ramazzottius</taxon>
    </lineage>
</organism>
<comment type="caution">
    <text evidence="3">The sequence shown here is derived from an EMBL/GenBank/DDBJ whole genome shotgun (WGS) entry which is preliminary data.</text>
</comment>
<proteinExistence type="predicted"/>
<feature type="compositionally biased region" description="Low complexity" evidence="2">
    <location>
        <begin position="139"/>
        <end position="165"/>
    </location>
</feature>
<accession>A0A1D1VSD8</accession>
<feature type="coiled-coil region" evidence="1">
    <location>
        <begin position="241"/>
        <end position="268"/>
    </location>
</feature>
<protein>
    <submittedName>
        <fullName evidence="3">Uncharacterized protein</fullName>
    </submittedName>
</protein>
<gene>
    <name evidence="3" type="primary">RvY_12513-1</name>
    <name evidence="3" type="synonym">RvY_12513.1</name>
    <name evidence="3" type="ORF">RvY_12513</name>
</gene>
<keyword evidence="1" id="KW-0175">Coiled coil</keyword>
<reference evidence="3 4" key="1">
    <citation type="journal article" date="2016" name="Nat. Commun.">
        <title>Extremotolerant tardigrade genome and improved radiotolerance of human cultured cells by tardigrade-unique protein.</title>
        <authorList>
            <person name="Hashimoto T."/>
            <person name="Horikawa D.D."/>
            <person name="Saito Y."/>
            <person name="Kuwahara H."/>
            <person name="Kozuka-Hata H."/>
            <person name="Shin-I T."/>
            <person name="Minakuchi Y."/>
            <person name="Ohishi K."/>
            <person name="Motoyama A."/>
            <person name="Aizu T."/>
            <person name="Enomoto A."/>
            <person name="Kondo K."/>
            <person name="Tanaka S."/>
            <person name="Hara Y."/>
            <person name="Koshikawa S."/>
            <person name="Sagara H."/>
            <person name="Miura T."/>
            <person name="Yokobori S."/>
            <person name="Miyagawa K."/>
            <person name="Suzuki Y."/>
            <person name="Kubo T."/>
            <person name="Oyama M."/>
            <person name="Kohara Y."/>
            <person name="Fujiyama A."/>
            <person name="Arakawa K."/>
            <person name="Katayama T."/>
            <person name="Toyoda A."/>
            <person name="Kunieda T."/>
        </authorList>
    </citation>
    <scope>NUCLEOTIDE SEQUENCE [LARGE SCALE GENOMIC DNA]</scope>
    <source>
        <strain evidence="3 4">YOKOZUNA-1</strain>
    </source>
</reference>
<evidence type="ECO:0000313" key="3">
    <source>
        <dbReference type="EMBL" id="GAV01874.1"/>
    </source>
</evidence>
<evidence type="ECO:0000313" key="4">
    <source>
        <dbReference type="Proteomes" id="UP000186922"/>
    </source>
</evidence>
<dbReference type="AlphaFoldDB" id="A0A1D1VSD8"/>
<sequence>MPGGQVADQKALPLNFRFSPNFDYSATHHRSAAKAHLPRHRTWASPYSDFSGREEQLTADTSFVRHDAYPRHFRIKQAQKTLRYVRQAAAQAAQEPLDVKLARLRARLAELEAHQQAAAIARPKPSFEFDEEHHEEAPAQHAEAPSGESHPAEAPAAPATPSTTAKLSSEAHMDRMSDTEVDRSLREQNSKKWAAKLHNKHIFERQVQIIGEFPQQIPGNGSAANATTAAPAVAEGAGGDLTGKRARLEELKKKLQKLQTALAKKTIHHSRQLEVKRPPAHSAFINFDKKFIRRKKPSRHSLLQRKHRWRSSFGSF</sequence>
<feature type="compositionally biased region" description="Basic and acidic residues" evidence="2">
    <location>
        <begin position="129"/>
        <end position="138"/>
    </location>
</feature>
<dbReference type="EMBL" id="BDGG01000007">
    <property type="protein sequence ID" value="GAV01874.1"/>
    <property type="molecule type" value="Genomic_DNA"/>
</dbReference>
<name>A0A1D1VSD8_RAMVA</name>
<evidence type="ECO:0000256" key="2">
    <source>
        <dbReference type="SAM" id="MobiDB-lite"/>
    </source>
</evidence>
<keyword evidence="4" id="KW-1185">Reference proteome</keyword>
<dbReference type="Proteomes" id="UP000186922">
    <property type="component" value="Unassembled WGS sequence"/>
</dbReference>
<feature type="compositionally biased region" description="Basic and acidic residues" evidence="2">
    <location>
        <begin position="169"/>
        <end position="187"/>
    </location>
</feature>